<reference evidence="2 3" key="1">
    <citation type="submission" date="2015-03" db="EMBL/GenBank/DDBJ databases">
        <authorList>
            <person name="Murphy D."/>
        </authorList>
    </citation>
    <scope>NUCLEOTIDE SEQUENCE [LARGE SCALE GENOMIC DNA]</scope>
    <source>
        <strain evidence="2 3">KMM 520</strain>
    </source>
</reference>
<accession>A0A0U2X4K2</accession>
<evidence type="ECO:0008006" key="4">
    <source>
        <dbReference type="Google" id="ProtNLM"/>
    </source>
</evidence>
<evidence type="ECO:0000313" key="3">
    <source>
        <dbReference type="Proteomes" id="UP000065261"/>
    </source>
</evidence>
<proteinExistence type="predicted"/>
<feature type="signal peptide" evidence="1">
    <location>
        <begin position="1"/>
        <end position="18"/>
    </location>
</feature>
<organism evidence="2">
    <name type="scientific">Pseudoalteromonas translucida KMM 520</name>
    <dbReference type="NCBI Taxonomy" id="1315283"/>
    <lineage>
        <taxon>Bacteria</taxon>
        <taxon>Pseudomonadati</taxon>
        <taxon>Pseudomonadota</taxon>
        <taxon>Gammaproteobacteria</taxon>
        <taxon>Alteromonadales</taxon>
        <taxon>Pseudoalteromonadaceae</taxon>
        <taxon>Pseudoalteromonas</taxon>
    </lineage>
</organism>
<name>A0A0U2X4K2_9GAMM</name>
<gene>
    <name evidence="2" type="ORF">PTRA_b0386</name>
</gene>
<dbReference type="KEGG" id="ptn:PTRA_b0386"/>
<dbReference type="PATRIC" id="fig|1315283.4.peg.3462"/>
<sequence length="431" mass="45916">MKLKILTLAMVLAMPAIAAEEFSLTDMIPARPGAQVANADQAQVSGDVVVAKDTNVAVAVAHQALIDDDEDGIKMIQVGSGTGILSIGSASYNTYDNMNATLLSKRGAYNQAYLIAKKQLIENMKGVEHQCSNVVSATMDVIDTGVEGVANEQTNMMEACKESVSGSLAGFVTYDVYDNNEEKGVRVSLISTPKTRSQIKGNRGAVAVTTEPNAIFQQVISDVKSGVLPPVGAKVLTNADSGEVIVLGYGSAIIRGNKNNKVARKLKGAAKSQSQTRARSALLATMQGEKVYWEGSFDEKQMEGTQQFEYDDPNLNDPQQVKVLEEDRNTFLNQLKMSDEYATLSKGKLPPGVSVKSFASDDGFWQYSVAVYAPSLEATARQAAKEMTGNNGNTVNGMSRSGHKIKAVGGLNEKVANPQGASGKVASEEEL</sequence>
<protein>
    <recommendedName>
        <fullName evidence="4">Curli production assembly/transport component CsgG</fullName>
    </recommendedName>
</protein>
<evidence type="ECO:0000313" key="2">
    <source>
        <dbReference type="EMBL" id="ALS34873.1"/>
    </source>
</evidence>
<dbReference type="OrthoDB" id="5895096at2"/>
<keyword evidence="1" id="KW-0732">Signal</keyword>
<feature type="chain" id="PRO_5006834084" description="Curli production assembly/transport component CsgG" evidence="1">
    <location>
        <begin position="19"/>
        <end position="431"/>
    </location>
</feature>
<dbReference type="EMBL" id="CP011035">
    <property type="protein sequence ID" value="ALS34873.1"/>
    <property type="molecule type" value="Genomic_DNA"/>
</dbReference>
<evidence type="ECO:0000256" key="1">
    <source>
        <dbReference type="SAM" id="SignalP"/>
    </source>
</evidence>
<dbReference type="AlphaFoldDB" id="A0A0U2X4K2"/>
<dbReference type="Proteomes" id="UP000065261">
    <property type="component" value="Chromosome II"/>
</dbReference>